<feature type="compositionally biased region" description="Basic residues" evidence="1">
    <location>
        <begin position="323"/>
        <end position="332"/>
    </location>
</feature>
<dbReference type="InterPro" id="IPR011990">
    <property type="entry name" value="TPR-like_helical_dom_sf"/>
</dbReference>
<organism evidence="2 3">
    <name type="scientific">Cystoisospora suis</name>
    <dbReference type="NCBI Taxonomy" id="483139"/>
    <lineage>
        <taxon>Eukaryota</taxon>
        <taxon>Sar</taxon>
        <taxon>Alveolata</taxon>
        <taxon>Apicomplexa</taxon>
        <taxon>Conoidasida</taxon>
        <taxon>Coccidia</taxon>
        <taxon>Eucoccidiorida</taxon>
        <taxon>Eimeriorina</taxon>
        <taxon>Sarcocystidae</taxon>
        <taxon>Cystoisospora</taxon>
    </lineage>
</organism>
<dbReference type="GeneID" id="94430065"/>
<dbReference type="Proteomes" id="UP000221165">
    <property type="component" value="Unassembled WGS sequence"/>
</dbReference>
<feature type="compositionally biased region" description="Basic and acidic residues" evidence="1">
    <location>
        <begin position="312"/>
        <end position="322"/>
    </location>
</feature>
<feature type="compositionally biased region" description="Basic and acidic residues" evidence="1">
    <location>
        <begin position="333"/>
        <end position="342"/>
    </location>
</feature>
<name>A0A2C6KT77_9APIC</name>
<feature type="compositionally biased region" description="Low complexity" evidence="1">
    <location>
        <begin position="535"/>
        <end position="550"/>
    </location>
</feature>
<feature type="compositionally biased region" description="Basic and acidic residues" evidence="1">
    <location>
        <begin position="242"/>
        <end position="266"/>
    </location>
</feature>
<feature type="region of interest" description="Disordered" evidence="1">
    <location>
        <begin position="30"/>
        <end position="70"/>
    </location>
</feature>
<evidence type="ECO:0000313" key="3">
    <source>
        <dbReference type="Proteomes" id="UP000221165"/>
    </source>
</evidence>
<feature type="compositionally biased region" description="Low complexity" evidence="1">
    <location>
        <begin position="174"/>
        <end position="194"/>
    </location>
</feature>
<keyword evidence="3" id="KW-1185">Reference proteome</keyword>
<dbReference type="VEuPathDB" id="ToxoDB:CSUI_006701"/>
<feature type="region of interest" description="Disordered" evidence="1">
    <location>
        <begin position="312"/>
        <end position="342"/>
    </location>
</feature>
<comment type="caution">
    <text evidence="2">The sequence shown here is derived from an EMBL/GenBank/DDBJ whole genome shotgun (WGS) entry which is preliminary data.</text>
</comment>
<dbReference type="EMBL" id="MIGC01003431">
    <property type="protein sequence ID" value="PHJ19474.1"/>
    <property type="molecule type" value="Genomic_DNA"/>
</dbReference>
<dbReference type="RefSeq" id="XP_067921174.1">
    <property type="nucleotide sequence ID" value="XM_068066854.1"/>
</dbReference>
<proteinExistence type="predicted"/>
<dbReference type="Gene3D" id="1.25.40.10">
    <property type="entry name" value="Tetratricopeptide repeat domain"/>
    <property type="match status" value="1"/>
</dbReference>
<evidence type="ECO:0000313" key="2">
    <source>
        <dbReference type="EMBL" id="PHJ19474.1"/>
    </source>
</evidence>
<evidence type="ECO:0000256" key="1">
    <source>
        <dbReference type="SAM" id="MobiDB-lite"/>
    </source>
</evidence>
<dbReference type="OrthoDB" id="332381at2759"/>
<feature type="region of interest" description="Disordered" evidence="1">
    <location>
        <begin position="535"/>
        <end position="562"/>
    </location>
</feature>
<protein>
    <submittedName>
        <fullName evidence="2">Uncharacterized protein</fullName>
    </submittedName>
</protein>
<accession>A0A2C6KT77</accession>
<feature type="region of interest" description="Disordered" evidence="1">
    <location>
        <begin position="172"/>
        <end position="208"/>
    </location>
</feature>
<feature type="region of interest" description="Disordered" evidence="1">
    <location>
        <begin position="242"/>
        <end position="280"/>
    </location>
</feature>
<gene>
    <name evidence="2" type="ORF">CSUI_006701</name>
</gene>
<dbReference type="AlphaFoldDB" id="A0A2C6KT77"/>
<sequence length="625" mass="70447">MDLHHSNGEDDISLSSSSCSFSTVYEDENERELLLSDTEEEEQNSRLPKRKMAVTRTSYRSKESSQRKKTREVYIQLKKQYLAARMYGGYEEMLILADLLYSLAHPPPSFDLGHSPSSSSHDTLPTSSSSLLPSCSYMICSSSSSLHTRMSKSPVLSSSSSCWRFKSLRKDRSLSPSSTSTSDLSEETQSSLSPSSPPPLSSSLSSFSPPARRHFLSSSSCSHRETASSFLSSSFLSRTLNEEDIHSREEREKKELTDLLRERDVDIETPSSSLREKQAEEEKKKKAFCCEEAPCTPERSEKSEKEVKKKIERAEEEKEEKKKKILERRKKHNDREQREGEIAEGRGRRSCPLYQVESLFYLCEALYACKQWKRLGFLLFSRHLSLLSQHPALLLLASKLLSLKQEHRECILLLQQHRHTWLAQSTSSVPSLLVDALELSLAVALQRAGKFQEALIVLCESYRRQPMQPKLLFALFGSGALRPEEELNLLKATSFSLENLWVKHLTVALISATRGEEPSDIWMKVCSETDLLQSSQQPSSSFSSSCFSSSSPPPPRPPGLQGMPLVVGLGGRCLTVQDVLEYIEDMYPSSHIPPEALYSSVNVTIQAFRAYRKHNLPLALAISDL</sequence>
<reference evidence="2 3" key="1">
    <citation type="journal article" date="2017" name="Int. J. Parasitol.">
        <title>The genome of the protozoan parasite Cystoisospora suis and a reverse vaccinology approach to identify vaccine candidates.</title>
        <authorList>
            <person name="Palmieri N."/>
            <person name="Shrestha A."/>
            <person name="Ruttkowski B."/>
            <person name="Beck T."/>
            <person name="Vogl C."/>
            <person name="Tomley F."/>
            <person name="Blake D.P."/>
            <person name="Joachim A."/>
        </authorList>
    </citation>
    <scope>NUCLEOTIDE SEQUENCE [LARGE SCALE GENOMIC DNA]</scope>
    <source>
        <strain evidence="2 3">Wien I</strain>
    </source>
</reference>